<dbReference type="SMART" id="SM00937">
    <property type="entry name" value="PCRF"/>
    <property type="match status" value="1"/>
</dbReference>
<gene>
    <name evidence="5" type="ORF">DNTS_003502</name>
</gene>
<dbReference type="PANTHER" id="PTHR43804">
    <property type="entry name" value="LD18447P"/>
    <property type="match status" value="1"/>
</dbReference>
<feature type="coiled-coil region" evidence="3">
    <location>
        <begin position="74"/>
        <end position="101"/>
    </location>
</feature>
<dbReference type="EMBL" id="SRMA01027388">
    <property type="protein sequence ID" value="TRY54023.1"/>
    <property type="molecule type" value="Genomic_DNA"/>
</dbReference>
<evidence type="ECO:0000256" key="1">
    <source>
        <dbReference type="ARBA" id="ARBA00010835"/>
    </source>
</evidence>
<accession>A0A553MLH3</accession>
<evidence type="ECO:0000313" key="5">
    <source>
        <dbReference type="EMBL" id="TRY54023.1"/>
    </source>
</evidence>
<dbReference type="PANTHER" id="PTHR43804:SF1">
    <property type="entry name" value="PEPTIDE CHAIN RELEASE FACTOR 1, MITOCHONDRIAL"/>
    <property type="match status" value="1"/>
</dbReference>
<dbReference type="SUPFAM" id="SSF75620">
    <property type="entry name" value="Release factor"/>
    <property type="match status" value="2"/>
</dbReference>
<comment type="similarity">
    <text evidence="1">Belongs to the prokaryotic/mitochondrial release factor family.</text>
</comment>
<dbReference type="GO" id="GO:0003747">
    <property type="term" value="F:translation release factor activity"/>
    <property type="evidence" value="ECO:0007669"/>
    <property type="project" value="InterPro"/>
</dbReference>
<dbReference type="PROSITE" id="PS00745">
    <property type="entry name" value="RF_PROK_I"/>
    <property type="match status" value="1"/>
</dbReference>
<dbReference type="Pfam" id="PF03462">
    <property type="entry name" value="PCRF"/>
    <property type="match status" value="2"/>
</dbReference>
<dbReference type="InterPro" id="IPR045853">
    <property type="entry name" value="Pep_chain_release_fac_I_sf"/>
</dbReference>
<evidence type="ECO:0000259" key="4">
    <source>
        <dbReference type="PROSITE" id="PS00745"/>
    </source>
</evidence>
<dbReference type="AlphaFoldDB" id="A0A553MLH3"/>
<keyword evidence="6" id="KW-1185">Reference proteome</keyword>
<dbReference type="Gene3D" id="3.30.160.20">
    <property type="match status" value="1"/>
</dbReference>
<dbReference type="OrthoDB" id="2019491at2759"/>
<organism evidence="5 6">
    <name type="scientific">Danionella cerebrum</name>
    <dbReference type="NCBI Taxonomy" id="2873325"/>
    <lineage>
        <taxon>Eukaryota</taxon>
        <taxon>Metazoa</taxon>
        <taxon>Chordata</taxon>
        <taxon>Craniata</taxon>
        <taxon>Vertebrata</taxon>
        <taxon>Euteleostomi</taxon>
        <taxon>Actinopterygii</taxon>
        <taxon>Neopterygii</taxon>
        <taxon>Teleostei</taxon>
        <taxon>Ostariophysi</taxon>
        <taxon>Cypriniformes</taxon>
        <taxon>Danionidae</taxon>
        <taxon>Danioninae</taxon>
        <taxon>Danionella</taxon>
    </lineage>
</organism>
<dbReference type="Pfam" id="PF00472">
    <property type="entry name" value="RF-1"/>
    <property type="match status" value="1"/>
</dbReference>
<keyword evidence="3" id="KW-0175">Coiled coil</keyword>
<dbReference type="GO" id="GO:0005739">
    <property type="term" value="C:mitochondrion"/>
    <property type="evidence" value="ECO:0007669"/>
    <property type="project" value="TreeGrafter"/>
</dbReference>
<reference evidence="5 6" key="1">
    <citation type="journal article" date="2019" name="Sci. Data">
        <title>Hybrid genome assembly and annotation of Danionella translucida.</title>
        <authorList>
            <person name="Kadobianskyi M."/>
            <person name="Schulze L."/>
            <person name="Schuelke M."/>
            <person name="Judkewitz B."/>
        </authorList>
    </citation>
    <scope>NUCLEOTIDE SEQUENCE [LARGE SCALE GENOMIC DNA]</scope>
    <source>
        <strain evidence="5 6">Bolton</strain>
    </source>
</reference>
<sequence>MTVLRRLLTRLLSPRVFTGGICGSAQQENRGFPSIQDLQELVKRLVHQQKSLTSAAASRDGETTDPRRPLVLPSKEAMKLCEKSEAVLEELEEIRACMRSESDTGSSAEKDLQMFSLLEKEQQQLRRSLYEIRSRLIESLVSSENPDETSVILEVMSGRTTGGDICQQFTAKLLEMYQRFASYKSWHWEVLKHTPTECGLGFIGVQGVIPIQLFISAMLSRESECSRAGVESINLESVMWISFSGSRMSSADQIEGSQNELKGADVGSVCSGGLHYASVRVTGDSVFRALCFEAGTHRVQVIPDSGLSSRMQRIHTGTATVIVLPDTQEMMVHVSAKDLRIDTFRSGGAGGQHVNSTDSAVRVTHLPTGTTPGGAANQSSTRTVCECQQYRSQLKNRQTALSELRSRLEQSMVGKQQELLVHSRVTQVGTRHQAERIRTYNFTQGRVTDHRIGFETRNIKEFMRGASLLEELHQLLQEKDQREKLMELMEISGQNMKSS</sequence>
<protein>
    <recommendedName>
        <fullName evidence="4">Prokaryotic-type class I peptide chain release factors domain-containing protein</fullName>
    </recommendedName>
</protein>
<evidence type="ECO:0000256" key="2">
    <source>
        <dbReference type="ARBA" id="ARBA00022917"/>
    </source>
</evidence>
<dbReference type="InterPro" id="IPR050057">
    <property type="entry name" value="Prokaryotic/Mito_RF"/>
</dbReference>
<dbReference type="Gene3D" id="3.30.70.1660">
    <property type="match status" value="2"/>
</dbReference>
<dbReference type="GO" id="GO:0070126">
    <property type="term" value="P:mitochondrial translational termination"/>
    <property type="evidence" value="ECO:0007669"/>
    <property type="project" value="TreeGrafter"/>
</dbReference>
<dbReference type="InterPro" id="IPR005139">
    <property type="entry name" value="PCRF"/>
</dbReference>
<dbReference type="Proteomes" id="UP000316079">
    <property type="component" value="Unassembled WGS sequence"/>
</dbReference>
<evidence type="ECO:0000313" key="6">
    <source>
        <dbReference type="Proteomes" id="UP000316079"/>
    </source>
</evidence>
<evidence type="ECO:0000256" key="3">
    <source>
        <dbReference type="SAM" id="Coils"/>
    </source>
</evidence>
<dbReference type="STRING" id="623744.A0A553MLH3"/>
<name>A0A553MLH3_9TELE</name>
<comment type="caution">
    <text evidence="5">The sequence shown here is derived from an EMBL/GenBank/DDBJ whole genome shotgun (WGS) entry which is preliminary data.</text>
</comment>
<proteinExistence type="inferred from homology"/>
<feature type="domain" description="Prokaryotic-type class I peptide chain release factors" evidence="4">
    <location>
        <begin position="345"/>
        <end position="361"/>
    </location>
</feature>
<keyword evidence="2" id="KW-0648">Protein biosynthesis</keyword>
<dbReference type="InterPro" id="IPR000352">
    <property type="entry name" value="Pep_chain_release_fac_I"/>
</dbReference>